<dbReference type="OrthoDB" id="7618306at2"/>
<dbReference type="Pfam" id="PF00565">
    <property type="entry name" value="SNase"/>
    <property type="match status" value="1"/>
</dbReference>
<dbReference type="PANTHER" id="PTHR12302:SF3">
    <property type="entry name" value="SERINE_THREONINE-PROTEIN KINASE 31"/>
    <property type="match status" value="1"/>
</dbReference>
<evidence type="ECO:0000313" key="6">
    <source>
        <dbReference type="EMBL" id="SOD99875.1"/>
    </source>
</evidence>
<dbReference type="AlphaFoldDB" id="A0A286GWF5"/>
<dbReference type="RefSeq" id="WP_097280898.1">
    <property type="nucleotide sequence ID" value="NZ_OCNJ01000010.1"/>
</dbReference>
<dbReference type="Gene3D" id="2.40.50.90">
    <property type="match status" value="1"/>
</dbReference>
<dbReference type="InterPro" id="IPR035437">
    <property type="entry name" value="SNase_OB-fold_sf"/>
</dbReference>
<evidence type="ECO:0000256" key="3">
    <source>
        <dbReference type="ARBA" id="ARBA00022801"/>
    </source>
</evidence>
<dbReference type="InterPro" id="IPR016071">
    <property type="entry name" value="Staphylococal_nuclease_OB-fold"/>
</dbReference>
<protein>
    <submittedName>
        <fullName evidence="6">Endonuclease YncB, thermonuclease family</fullName>
    </submittedName>
</protein>
<proteinExistence type="predicted"/>
<keyword evidence="4" id="KW-0732">Signal</keyword>
<feature type="signal peptide" evidence="4">
    <location>
        <begin position="1"/>
        <end position="25"/>
    </location>
</feature>
<reference evidence="6 7" key="1">
    <citation type="submission" date="2017-09" db="EMBL/GenBank/DDBJ databases">
        <authorList>
            <person name="Ehlers B."/>
            <person name="Leendertz F.H."/>
        </authorList>
    </citation>
    <scope>NUCLEOTIDE SEQUENCE [LARGE SCALE GENOMIC DNA]</scope>
    <source>
        <strain evidence="6 7">USBA 140</strain>
    </source>
</reference>
<evidence type="ECO:0000313" key="7">
    <source>
        <dbReference type="Proteomes" id="UP000219621"/>
    </source>
</evidence>
<keyword evidence="2 6" id="KW-0255">Endonuclease</keyword>
<evidence type="ECO:0000259" key="5">
    <source>
        <dbReference type="PROSITE" id="PS50830"/>
    </source>
</evidence>
<organism evidence="6 7">
    <name type="scientific">Caenispirillum bisanense</name>
    <dbReference type="NCBI Taxonomy" id="414052"/>
    <lineage>
        <taxon>Bacteria</taxon>
        <taxon>Pseudomonadati</taxon>
        <taxon>Pseudomonadota</taxon>
        <taxon>Alphaproteobacteria</taxon>
        <taxon>Rhodospirillales</taxon>
        <taxon>Novispirillaceae</taxon>
        <taxon>Caenispirillum</taxon>
    </lineage>
</organism>
<dbReference type="PANTHER" id="PTHR12302">
    <property type="entry name" value="EBNA2 BINDING PROTEIN P100"/>
    <property type="match status" value="1"/>
</dbReference>
<keyword evidence="7" id="KW-1185">Reference proteome</keyword>
<name>A0A286GWF5_9PROT</name>
<dbReference type="GO" id="GO:0016787">
    <property type="term" value="F:hydrolase activity"/>
    <property type="evidence" value="ECO:0007669"/>
    <property type="project" value="UniProtKB-KW"/>
</dbReference>
<dbReference type="Proteomes" id="UP000219621">
    <property type="component" value="Unassembled WGS sequence"/>
</dbReference>
<keyword evidence="1" id="KW-0540">Nuclease</keyword>
<dbReference type="SUPFAM" id="SSF50199">
    <property type="entry name" value="Staphylococcal nuclease"/>
    <property type="match status" value="1"/>
</dbReference>
<evidence type="ECO:0000256" key="1">
    <source>
        <dbReference type="ARBA" id="ARBA00022722"/>
    </source>
</evidence>
<dbReference type="EMBL" id="OCNJ01000010">
    <property type="protein sequence ID" value="SOD99875.1"/>
    <property type="molecule type" value="Genomic_DNA"/>
</dbReference>
<dbReference type="SMART" id="SM00318">
    <property type="entry name" value="SNc"/>
    <property type="match status" value="1"/>
</dbReference>
<evidence type="ECO:0000256" key="4">
    <source>
        <dbReference type="SAM" id="SignalP"/>
    </source>
</evidence>
<gene>
    <name evidence="6" type="ORF">SAMN05421508_11059</name>
</gene>
<keyword evidence="3" id="KW-0378">Hydrolase</keyword>
<feature type="chain" id="PRO_5013126492" evidence="4">
    <location>
        <begin position="26"/>
        <end position="282"/>
    </location>
</feature>
<evidence type="ECO:0000256" key="2">
    <source>
        <dbReference type="ARBA" id="ARBA00022759"/>
    </source>
</evidence>
<feature type="domain" description="TNase-like" evidence="5">
    <location>
        <begin position="37"/>
        <end position="169"/>
    </location>
</feature>
<sequence length="282" mass="30729">MVRADWGSIKALLLALALLAAPAQATELDDLGTALAEAGQGRVTEVIDGDTVVLDDGREVRFVGIQAPKLPLGRPNFPEWPLAPEAKAVVEELIGGRVVAVRPGETGRDRHGRVLAHLFRADDGLWVQGELLRRGMARVYTFPDNRRLAADLMAAEAEARAARRGLWALPHYRVRDAGRLPEDADAEGGFQLVRGVVRDVAEVRGTTYLNFGADWRTDFTVSLDSAARRSFQAAGLDLAALEGRELLVRGWIRSRNGPMIEVTHPEQLTADPALVRPGQEDP</sequence>
<dbReference type="PROSITE" id="PS50830">
    <property type="entry name" value="TNASE_3"/>
    <property type="match status" value="1"/>
</dbReference>
<dbReference type="GO" id="GO:0004519">
    <property type="term" value="F:endonuclease activity"/>
    <property type="evidence" value="ECO:0007669"/>
    <property type="project" value="UniProtKB-KW"/>
</dbReference>
<accession>A0A286GWF5</accession>